<reference evidence="2 3" key="1">
    <citation type="journal article" date="2024" name="Science">
        <title>Giant polyketide synthase enzymes in the biosynthesis of giant marine polyether toxins.</title>
        <authorList>
            <person name="Fallon T.R."/>
            <person name="Shende V.V."/>
            <person name="Wierzbicki I.H."/>
            <person name="Pendleton A.L."/>
            <person name="Watervoot N.F."/>
            <person name="Auber R.P."/>
            <person name="Gonzalez D.J."/>
            <person name="Wisecaver J.H."/>
            <person name="Moore B.S."/>
        </authorList>
    </citation>
    <scope>NUCLEOTIDE SEQUENCE [LARGE SCALE GENOMIC DNA]</scope>
    <source>
        <strain evidence="2 3">12B1</strain>
    </source>
</reference>
<proteinExistence type="predicted"/>
<evidence type="ECO:0000313" key="3">
    <source>
        <dbReference type="Proteomes" id="UP001515480"/>
    </source>
</evidence>
<dbReference type="EMBL" id="JBGBPQ010000025">
    <property type="protein sequence ID" value="KAL1499364.1"/>
    <property type="molecule type" value="Genomic_DNA"/>
</dbReference>
<dbReference type="InterPro" id="IPR046341">
    <property type="entry name" value="SET_dom_sf"/>
</dbReference>
<sequence length="323" mass="34849">MLPLQLSLALPFGAPRCPPAAASLASPPAITIECLASRQHVASLLARNWPRAASLIGGLHGTAVRVAPSEVHGVGLHAAQRLEAGEWVALHPIDRLLLRAEGEGAARACLAEEEDEEYFRPTQPVSADEMAYRQIAYRRTYLHPNPSRPDTFVLDANPTKPDVAGWVGHRINDGASLAPHATSDDTLLAYYAESGRRRNVCAVTLCVPLLGFVTTRPVEEGEELLATYGHAYWLQREVACGEAVVQAVQTPAREAVLWQVATDKKYAKQIMALDRFISRTSAEEIYEQTSGSPPSPPPGAVGFGPSGESPRKKGPRGGKKSRK</sequence>
<accession>A0AB34IIX6</accession>
<protein>
    <recommendedName>
        <fullName evidence="4">SET domain-containing protein</fullName>
    </recommendedName>
</protein>
<evidence type="ECO:0000313" key="2">
    <source>
        <dbReference type="EMBL" id="KAL1499364.1"/>
    </source>
</evidence>
<organism evidence="2 3">
    <name type="scientific">Prymnesium parvum</name>
    <name type="common">Toxic golden alga</name>
    <dbReference type="NCBI Taxonomy" id="97485"/>
    <lineage>
        <taxon>Eukaryota</taxon>
        <taxon>Haptista</taxon>
        <taxon>Haptophyta</taxon>
        <taxon>Prymnesiophyceae</taxon>
        <taxon>Prymnesiales</taxon>
        <taxon>Prymnesiaceae</taxon>
        <taxon>Prymnesium</taxon>
    </lineage>
</organism>
<dbReference type="SUPFAM" id="SSF82199">
    <property type="entry name" value="SET domain"/>
    <property type="match status" value="1"/>
</dbReference>
<comment type="caution">
    <text evidence="2">The sequence shown here is derived from an EMBL/GenBank/DDBJ whole genome shotgun (WGS) entry which is preliminary data.</text>
</comment>
<feature type="region of interest" description="Disordered" evidence="1">
    <location>
        <begin position="284"/>
        <end position="323"/>
    </location>
</feature>
<dbReference type="Gene3D" id="2.170.270.10">
    <property type="entry name" value="SET domain"/>
    <property type="match status" value="1"/>
</dbReference>
<gene>
    <name evidence="2" type="ORF">AB1Y20_011571</name>
</gene>
<dbReference type="Proteomes" id="UP001515480">
    <property type="component" value="Unassembled WGS sequence"/>
</dbReference>
<name>A0AB34IIX6_PRYPA</name>
<keyword evidence="3" id="KW-1185">Reference proteome</keyword>
<evidence type="ECO:0000256" key="1">
    <source>
        <dbReference type="SAM" id="MobiDB-lite"/>
    </source>
</evidence>
<feature type="compositionally biased region" description="Basic residues" evidence="1">
    <location>
        <begin position="312"/>
        <end position="323"/>
    </location>
</feature>
<dbReference type="AlphaFoldDB" id="A0AB34IIX6"/>
<evidence type="ECO:0008006" key="4">
    <source>
        <dbReference type="Google" id="ProtNLM"/>
    </source>
</evidence>